<keyword evidence="4" id="KW-1185">Reference proteome</keyword>
<dbReference type="EMBL" id="JNBR01002051">
    <property type="protein sequence ID" value="OQR83865.1"/>
    <property type="molecule type" value="Genomic_DNA"/>
</dbReference>
<dbReference type="SUPFAM" id="SSF54909">
    <property type="entry name" value="Dimeric alpha+beta barrel"/>
    <property type="match status" value="1"/>
</dbReference>
<dbReference type="OrthoDB" id="42919at2759"/>
<dbReference type="Proteomes" id="UP000243579">
    <property type="component" value="Unassembled WGS sequence"/>
</dbReference>
<sequence>MEHIVLLKFKPQVTADTIAAFGQEILHLQEVVPGIIDMAWGENKNTQHGKEYTHALVARMENFDVLQAYEVHPDHVAVVKQFPSLVADFLIIDFTSPRVAPLRSRV</sequence>
<organism evidence="3 4">
    <name type="scientific">Achlya hypogyna</name>
    <name type="common">Oomycete</name>
    <name type="synonym">Protoachlya hypogyna</name>
    <dbReference type="NCBI Taxonomy" id="1202772"/>
    <lineage>
        <taxon>Eukaryota</taxon>
        <taxon>Sar</taxon>
        <taxon>Stramenopiles</taxon>
        <taxon>Oomycota</taxon>
        <taxon>Saprolegniomycetes</taxon>
        <taxon>Saprolegniales</taxon>
        <taxon>Achlyaceae</taxon>
        <taxon>Achlya</taxon>
    </lineage>
</organism>
<dbReference type="STRING" id="1202772.A0A1V9YDR9"/>
<dbReference type="PANTHER" id="PTHR33178:SF10">
    <property type="entry name" value="STRESS-RESPONSE A_B BARREL DOMAIN-CONTAINING PROTEIN"/>
    <property type="match status" value="1"/>
</dbReference>
<dbReference type="PROSITE" id="PS51502">
    <property type="entry name" value="S_R_A_B_BARREL"/>
    <property type="match status" value="1"/>
</dbReference>
<accession>A0A1V9YDR9</accession>
<name>A0A1V9YDR9_ACHHY</name>
<evidence type="ECO:0000259" key="2">
    <source>
        <dbReference type="PROSITE" id="PS51502"/>
    </source>
</evidence>
<dbReference type="SMART" id="SM00886">
    <property type="entry name" value="Dabb"/>
    <property type="match status" value="1"/>
</dbReference>
<evidence type="ECO:0000313" key="3">
    <source>
        <dbReference type="EMBL" id="OQR83865.1"/>
    </source>
</evidence>
<evidence type="ECO:0000256" key="1">
    <source>
        <dbReference type="ARBA" id="ARBA00011738"/>
    </source>
</evidence>
<gene>
    <name evidence="3" type="ORF">ACHHYP_14188</name>
</gene>
<feature type="domain" description="Stress-response A/B barrel" evidence="2">
    <location>
        <begin position="1"/>
        <end position="94"/>
    </location>
</feature>
<dbReference type="InterPro" id="IPR013097">
    <property type="entry name" value="Dabb"/>
</dbReference>
<evidence type="ECO:0000313" key="4">
    <source>
        <dbReference type="Proteomes" id="UP000243579"/>
    </source>
</evidence>
<dbReference type="Pfam" id="PF07876">
    <property type="entry name" value="Dabb"/>
    <property type="match status" value="1"/>
</dbReference>
<proteinExistence type="predicted"/>
<reference evidence="3 4" key="1">
    <citation type="journal article" date="2014" name="Genome Biol. Evol.">
        <title>The secreted proteins of Achlya hypogyna and Thraustotheca clavata identify the ancestral oomycete secretome and reveal gene acquisitions by horizontal gene transfer.</title>
        <authorList>
            <person name="Misner I."/>
            <person name="Blouin N."/>
            <person name="Leonard G."/>
            <person name="Richards T.A."/>
            <person name="Lane C.E."/>
        </authorList>
    </citation>
    <scope>NUCLEOTIDE SEQUENCE [LARGE SCALE GENOMIC DNA]</scope>
    <source>
        <strain evidence="3 4">ATCC 48635</strain>
    </source>
</reference>
<protein>
    <recommendedName>
        <fullName evidence="2">Stress-response A/B barrel domain-containing protein</fullName>
    </recommendedName>
</protein>
<comment type="caution">
    <text evidence="3">The sequence shown here is derived from an EMBL/GenBank/DDBJ whole genome shotgun (WGS) entry which is preliminary data.</text>
</comment>
<comment type="subunit">
    <text evidence="1">Homodimer.</text>
</comment>
<dbReference type="InterPro" id="IPR011008">
    <property type="entry name" value="Dimeric_a/b-barrel"/>
</dbReference>
<dbReference type="PANTHER" id="PTHR33178">
    <property type="match status" value="1"/>
</dbReference>
<dbReference type="InterPro" id="IPR044662">
    <property type="entry name" value="HS1/DABB1-like"/>
</dbReference>
<dbReference type="Gene3D" id="3.30.70.100">
    <property type="match status" value="1"/>
</dbReference>
<dbReference type="AlphaFoldDB" id="A0A1V9YDR9"/>